<reference evidence="2" key="1">
    <citation type="submission" date="2022-10" db="EMBL/GenBank/DDBJ databases">
        <title>Human gut microbiome strain richness.</title>
        <authorList>
            <person name="Chen-Liaw A."/>
        </authorList>
    </citation>
    <scope>NUCLEOTIDE SEQUENCE</scope>
    <source>
        <strain evidence="2">RTP21484st1_H8_RTP21484_190118</strain>
    </source>
</reference>
<dbReference type="RefSeq" id="WP_229135026.1">
    <property type="nucleotide sequence ID" value="NZ_JAQQPO010000024.1"/>
</dbReference>
<evidence type="ECO:0000256" key="1">
    <source>
        <dbReference type="SAM" id="MobiDB-lite"/>
    </source>
</evidence>
<dbReference type="EMBL" id="JAQQPO010000024">
    <property type="protein sequence ID" value="MDC7960285.1"/>
    <property type="molecule type" value="Genomic_DNA"/>
</dbReference>
<organism evidence="2 3">
    <name type="scientific">Bacteroides ovatus</name>
    <dbReference type="NCBI Taxonomy" id="28116"/>
    <lineage>
        <taxon>Bacteria</taxon>
        <taxon>Pseudomonadati</taxon>
        <taxon>Bacteroidota</taxon>
        <taxon>Bacteroidia</taxon>
        <taxon>Bacteroidales</taxon>
        <taxon>Bacteroidaceae</taxon>
        <taxon>Bacteroides</taxon>
    </lineage>
</organism>
<dbReference type="AlphaFoldDB" id="A0AAW6IKH8"/>
<feature type="compositionally biased region" description="Basic and acidic residues" evidence="1">
    <location>
        <begin position="1"/>
        <end position="36"/>
    </location>
</feature>
<sequence length="186" mass="21189">MAKKRNYENDEAYKNFRLEDYLPSMNRREPEAKISEPEQDTATEETALFPPLDAPDISAIQAAASETIRPDGQDVQEDEAGTDDADEEDVEIASVETEIPVKRTVTGRISSKQRRLSLEEYRSTYLQVPRITDRKPVFVSGEVRDRLDEIVRRLGGRGMSVSGLVENLARQHFASYGNDIEQWRKL</sequence>
<gene>
    <name evidence="2" type="ORF">PQ628_18950</name>
</gene>
<feature type="compositionally biased region" description="Acidic residues" evidence="1">
    <location>
        <begin position="74"/>
        <end position="89"/>
    </location>
</feature>
<accession>A0AAW6IKH8</accession>
<feature type="region of interest" description="Disordered" evidence="1">
    <location>
        <begin position="1"/>
        <end position="45"/>
    </location>
</feature>
<name>A0AAW6IKH8_BACOV</name>
<comment type="caution">
    <text evidence="2">The sequence shown here is derived from an EMBL/GenBank/DDBJ whole genome shotgun (WGS) entry which is preliminary data.</text>
</comment>
<proteinExistence type="predicted"/>
<evidence type="ECO:0000313" key="2">
    <source>
        <dbReference type="EMBL" id="MDC7960285.1"/>
    </source>
</evidence>
<dbReference type="InterPro" id="IPR021823">
    <property type="entry name" value="DUF3408"/>
</dbReference>
<evidence type="ECO:0000313" key="3">
    <source>
        <dbReference type="Proteomes" id="UP001215078"/>
    </source>
</evidence>
<feature type="region of interest" description="Disordered" evidence="1">
    <location>
        <begin position="64"/>
        <end position="89"/>
    </location>
</feature>
<dbReference type="Pfam" id="PF11888">
    <property type="entry name" value="DUF3408"/>
    <property type="match status" value="1"/>
</dbReference>
<protein>
    <submittedName>
        <fullName evidence="2">DUF3408 domain-containing protein</fullName>
    </submittedName>
</protein>
<dbReference type="Proteomes" id="UP001215078">
    <property type="component" value="Unassembled WGS sequence"/>
</dbReference>